<proteinExistence type="predicted"/>
<sequence>MFSVEIHYARIIWQLIMPFIYIIFFLGIYNIIVKFCSTEYSLSVITTTFIYIYIQNQPNLIGGFISLISFRSISGYQWIQANVAYRYDTPQHFIWLAVFCLPGLFLFAFLIPSLFFISLYINRNILNEKRIRQKLGYLYNEYKTSAYFWEIVKIVEKELVIIFLSYYDDDIIQKGTLVLLVVYLYSELNYRFRPYKMSTLNNLDAHSAKVCQVSIILGCGIYINQLYGNIETQIPYFLILVVLNFFYLLMLLNQILKSYWEDLDDQLDKLREKIIAIAPWTMDYPCLRIYLESSIKRRKRVQGQYQKIKKYLLSYAKPIKELKDNLNSIQNEIRPSINMSITINQIRIFKEIQKQI</sequence>
<gene>
    <name evidence="2" type="ORF">PPENT_87.1.T2010003</name>
</gene>
<keyword evidence="3" id="KW-1185">Reference proteome</keyword>
<accession>A0A8S1YL56</accession>
<dbReference type="Proteomes" id="UP000689195">
    <property type="component" value="Unassembled WGS sequence"/>
</dbReference>
<evidence type="ECO:0000313" key="2">
    <source>
        <dbReference type="EMBL" id="CAD8214228.1"/>
    </source>
</evidence>
<dbReference type="OrthoDB" id="295386at2759"/>
<dbReference type="EMBL" id="CAJJDO010000201">
    <property type="protein sequence ID" value="CAD8214228.1"/>
    <property type="molecule type" value="Genomic_DNA"/>
</dbReference>
<dbReference type="PANTHER" id="PTHR11319:SF35">
    <property type="entry name" value="OUTER MEMBRANE PROTEIN PMPC-RELATED"/>
    <property type="match status" value="1"/>
</dbReference>
<feature type="transmembrane region" description="Helical" evidence="1">
    <location>
        <begin position="12"/>
        <end position="32"/>
    </location>
</feature>
<comment type="caution">
    <text evidence="2">The sequence shown here is derived from an EMBL/GenBank/DDBJ whole genome shotgun (WGS) entry which is preliminary data.</text>
</comment>
<feature type="transmembrane region" description="Helical" evidence="1">
    <location>
        <begin position="61"/>
        <end position="81"/>
    </location>
</feature>
<dbReference type="AlphaFoldDB" id="A0A8S1YL56"/>
<keyword evidence="1" id="KW-0812">Transmembrane</keyword>
<evidence type="ECO:0000313" key="3">
    <source>
        <dbReference type="Proteomes" id="UP000689195"/>
    </source>
</evidence>
<protein>
    <recommendedName>
        <fullName evidence="4">Transmembrane protein</fullName>
    </recommendedName>
</protein>
<organism evidence="2 3">
    <name type="scientific">Paramecium pentaurelia</name>
    <dbReference type="NCBI Taxonomy" id="43138"/>
    <lineage>
        <taxon>Eukaryota</taxon>
        <taxon>Sar</taxon>
        <taxon>Alveolata</taxon>
        <taxon>Ciliophora</taxon>
        <taxon>Intramacronucleata</taxon>
        <taxon>Oligohymenophorea</taxon>
        <taxon>Peniculida</taxon>
        <taxon>Parameciidae</taxon>
        <taxon>Paramecium</taxon>
    </lineage>
</organism>
<evidence type="ECO:0008006" key="4">
    <source>
        <dbReference type="Google" id="ProtNLM"/>
    </source>
</evidence>
<keyword evidence="1" id="KW-0472">Membrane</keyword>
<dbReference type="PANTHER" id="PTHR11319">
    <property type="entry name" value="G PROTEIN-COUPLED RECEPTOR-RELATED"/>
    <property type="match status" value="1"/>
</dbReference>
<feature type="transmembrane region" description="Helical" evidence="1">
    <location>
        <begin position="93"/>
        <end position="121"/>
    </location>
</feature>
<feature type="transmembrane region" description="Helical" evidence="1">
    <location>
        <begin position="234"/>
        <end position="254"/>
    </location>
</feature>
<evidence type="ECO:0000256" key="1">
    <source>
        <dbReference type="SAM" id="Phobius"/>
    </source>
</evidence>
<reference evidence="2" key="1">
    <citation type="submission" date="2021-01" db="EMBL/GenBank/DDBJ databases">
        <authorList>
            <consortium name="Genoscope - CEA"/>
            <person name="William W."/>
        </authorList>
    </citation>
    <scope>NUCLEOTIDE SEQUENCE</scope>
</reference>
<keyword evidence="1" id="KW-1133">Transmembrane helix</keyword>
<name>A0A8S1YL56_9CILI</name>